<sequence>MNRDYIGIGRDTGEIIPTPRRNPGYMSSMIASCNTDTCCPRSRTSLVGLPVWADRRSTLRC</sequence>
<accession>A0A0S4L3P4</accession>
<proteinExistence type="predicted"/>
<protein>
    <submittedName>
        <fullName evidence="2">Uncharacterized protein</fullName>
    </submittedName>
</protein>
<dbReference type="EMBL" id="CZPZ01000001">
    <property type="protein sequence ID" value="CUS31341.1"/>
    <property type="molecule type" value="Genomic_DNA"/>
</dbReference>
<dbReference type="Proteomes" id="UP000198736">
    <property type="component" value="Unassembled WGS sequence"/>
</dbReference>
<keyword evidence="3" id="KW-1185">Reference proteome</keyword>
<evidence type="ECO:0000256" key="1">
    <source>
        <dbReference type="SAM" id="MobiDB-lite"/>
    </source>
</evidence>
<reference evidence="3" key="1">
    <citation type="submission" date="2015-10" db="EMBL/GenBank/DDBJ databases">
        <authorList>
            <person name="Luecker S."/>
            <person name="Luecker S."/>
        </authorList>
    </citation>
    <scope>NUCLEOTIDE SEQUENCE [LARGE SCALE GENOMIC DNA]</scope>
</reference>
<evidence type="ECO:0000313" key="2">
    <source>
        <dbReference type="EMBL" id="CUS31341.1"/>
    </source>
</evidence>
<organism evidence="2 3">
    <name type="scientific">Candidatus Nitrospira nitrificans</name>
    <dbReference type="NCBI Taxonomy" id="1742973"/>
    <lineage>
        <taxon>Bacteria</taxon>
        <taxon>Pseudomonadati</taxon>
        <taxon>Nitrospirota</taxon>
        <taxon>Nitrospiria</taxon>
        <taxon>Nitrospirales</taxon>
        <taxon>Nitrospiraceae</taxon>
        <taxon>Nitrospira</taxon>
    </lineage>
</organism>
<dbReference type="AlphaFoldDB" id="A0A0S4L3P4"/>
<feature type="region of interest" description="Disordered" evidence="1">
    <location>
        <begin position="1"/>
        <end position="21"/>
    </location>
</feature>
<gene>
    <name evidence="2" type="ORF">COMA2_10052</name>
</gene>
<name>A0A0S4L3P4_9BACT</name>
<evidence type="ECO:0000313" key="3">
    <source>
        <dbReference type="Proteomes" id="UP000198736"/>
    </source>
</evidence>
<dbReference type="PROSITE" id="PS51257">
    <property type="entry name" value="PROKAR_LIPOPROTEIN"/>
    <property type="match status" value="1"/>
</dbReference>